<dbReference type="InterPro" id="IPR002563">
    <property type="entry name" value="Flavin_Rdtase-like_dom"/>
</dbReference>
<evidence type="ECO:0000313" key="4">
    <source>
        <dbReference type="EMBL" id="GCE24701.1"/>
    </source>
</evidence>
<dbReference type="GO" id="GO:0042602">
    <property type="term" value="F:riboflavin reductase (NADPH) activity"/>
    <property type="evidence" value="ECO:0007669"/>
    <property type="project" value="TreeGrafter"/>
</dbReference>
<evidence type="ECO:0000259" key="3">
    <source>
        <dbReference type="SMART" id="SM00903"/>
    </source>
</evidence>
<sequence length="213" mass="23567">MAIEKELFRQVMGRFATGVTVVTTSSNGVLAGLTVNSFCSVSLNPPLVLICVDNNSSTLPLLRESKIFAVNMLSKNQEEWSRGFATNSPERFEHFCYAPYHTAATGSPIIEDVLAFIDARIVAEYPGGDHVIFIGQVEAMGTPQTTAFVDSNGRTENNMPATNNGNGKHTAHKEEDPLLYYGGQYRHMTKLFHEPSLVEEYHEGNLEEPARNR</sequence>
<dbReference type="SMART" id="SM00903">
    <property type="entry name" value="Flavin_Reduct"/>
    <property type="match status" value="1"/>
</dbReference>
<dbReference type="SUPFAM" id="SSF50475">
    <property type="entry name" value="FMN-binding split barrel"/>
    <property type="match status" value="1"/>
</dbReference>
<proteinExistence type="inferred from homology"/>
<evidence type="ECO:0000313" key="5">
    <source>
        <dbReference type="Proteomes" id="UP000287171"/>
    </source>
</evidence>
<dbReference type="Pfam" id="PF01613">
    <property type="entry name" value="Flavin_Reduct"/>
    <property type="match status" value="1"/>
</dbReference>
<accession>A0A402B012</accession>
<gene>
    <name evidence="4" type="ORF">KDA_01850</name>
</gene>
<dbReference type="InterPro" id="IPR012349">
    <property type="entry name" value="Split_barrel_FMN-bd"/>
</dbReference>
<dbReference type="PANTHER" id="PTHR30466">
    <property type="entry name" value="FLAVIN REDUCTASE"/>
    <property type="match status" value="1"/>
</dbReference>
<dbReference type="GO" id="GO:0010181">
    <property type="term" value="F:FMN binding"/>
    <property type="evidence" value="ECO:0007669"/>
    <property type="project" value="InterPro"/>
</dbReference>
<name>A0A402B012_9CHLR</name>
<keyword evidence="5" id="KW-1185">Reference proteome</keyword>
<dbReference type="Gene3D" id="2.30.110.10">
    <property type="entry name" value="Electron Transport, Fmn-binding Protein, Chain A"/>
    <property type="match status" value="1"/>
</dbReference>
<keyword evidence="2" id="KW-0560">Oxidoreductase</keyword>
<feature type="domain" description="Flavin reductase like" evidence="3">
    <location>
        <begin position="12"/>
        <end position="150"/>
    </location>
</feature>
<evidence type="ECO:0000256" key="2">
    <source>
        <dbReference type="ARBA" id="ARBA00023002"/>
    </source>
</evidence>
<dbReference type="InterPro" id="IPR050268">
    <property type="entry name" value="NADH-dep_flavin_reductase"/>
</dbReference>
<comment type="similarity">
    <text evidence="1">Belongs to the non-flavoprotein flavin reductase family.</text>
</comment>
<reference evidence="5" key="1">
    <citation type="submission" date="2018-12" db="EMBL/GenBank/DDBJ databases">
        <title>Tengunoibacter tsumagoiensis gen. nov., sp. nov., Dictyobacter kobayashii sp. nov., D. alpinus sp. nov., and D. joshuensis sp. nov. and description of Dictyobacteraceae fam. nov. within the order Ktedonobacterales isolated from Tengu-no-mugimeshi.</title>
        <authorList>
            <person name="Wang C.M."/>
            <person name="Zheng Y."/>
            <person name="Sakai Y."/>
            <person name="Toyoda A."/>
            <person name="Minakuchi Y."/>
            <person name="Abe K."/>
            <person name="Yokota A."/>
            <person name="Yabe S."/>
        </authorList>
    </citation>
    <scope>NUCLEOTIDE SEQUENCE [LARGE SCALE GENOMIC DNA]</scope>
    <source>
        <strain evidence="5">Uno16</strain>
    </source>
</reference>
<comment type="caution">
    <text evidence="4">The sequence shown here is derived from an EMBL/GenBank/DDBJ whole genome shotgun (WGS) entry which is preliminary data.</text>
</comment>
<protein>
    <recommendedName>
        <fullName evidence="3">Flavin reductase like domain-containing protein</fullName>
    </recommendedName>
</protein>
<dbReference type="PANTHER" id="PTHR30466:SF11">
    <property type="entry name" value="FLAVIN-DEPENDENT MONOOXYGENASE, REDUCTASE SUBUNIT HSAB"/>
    <property type="match status" value="1"/>
</dbReference>
<dbReference type="OrthoDB" id="9792858at2"/>
<organism evidence="4 5">
    <name type="scientific">Dictyobacter alpinus</name>
    <dbReference type="NCBI Taxonomy" id="2014873"/>
    <lineage>
        <taxon>Bacteria</taxon>
        <taxon>Bacillati</taxon>
        <taxon>Chloroflexota</taxon>
        <taxon>Ktedonobacteria</taxon>
        <taxon>Ktedonobacterales</taxon>
        <taxon>Dictyobacteraceae</taxon>
        <taxon>Dictyobacter</taxon>
    </lineage>
</organism>
<evidence type="ECO:0000256" key="1">
    <source>
        <dbReference type="ARBA" id="ARBA00008898"/>
    </source>
</evidence>
<dbReference type="Proteomes" id="UP000287171">
    <property type="component" value="Unassembled WGS sequence"/>
</dbReference>
<dbReference type="AlphaFoldDB" id="A0A402B012"/>
<dbReference type="EMBL" id="BIFT01000001">
    <property type="protein sequence ID" value="GCE24701.1"/>
    <property type="molecule type" value="Genomic_DNA"/>
</dbReference>
<dbReference type="RefSeq" id="WP_126625377.1">
    <property type="nucleotide sequence ID" value="NZ_BIFT01000001.1"/>
</dbReference>